<evidence type="ECO:0000313" key="13">
    <source>
        <dbReference type="EMBL" id="VFR67303.1"/>
    </source>
</evidence>
<dbReference type="InterPro" id="IPR011925">
    <property type="entry name" value="LolCE_TM"/>
</dbReference>
<feature type="domain" description="MacB-like periplasmic core" evidence="9">
    <location>
        <begin position="77"/>
        <end position="294"/>
    </location>
</feature>
<name>A0A484RM02_9ZZZZ</name>
<dbReference type="GO" id="GO:0098797">
    <property type="term" value="C:plasma membrane protein complex"/>
    <property type="evidence" value="ECO:0007669"/>
    <property type="project" value="TreeGrafter"/>
</dbReference>
<evidence type="ECO:0000313" key="12">
    <source>
        <dbReference type="EMBL" id="VFR50531.1"/>
    </source>
</evidence>
<gene>
    <name evidence="10" type="ORF">ANDA3_2767</name>
    <name evidence="12" type="ORF">BER1_2744</name>
    <name evidence="11" type="ORF">BER2_2702</name>
    <name evidence="14" type="ORF">DAR2_2634</name>
    <name evidence="13" type="ORF">DAR3_2633</name>
</gene>
<evidence type="ECO:0000313" key="14">
    <source>
        <dbReference type="EMBL" id="VFR70955.1"/>
    </source>
</evidence>
<dbReference type="EMBL" id="CAADIH010000019">
    <property type="protein sequence ID" value="VFR44312.1"/>
    <property type="molecule type" value="Genomic_DNA"/>
</dbReference>
<reference evidence="12" key="1">
    <citation type="submission" date="2019-03" db="EMBL/GenBank/DDBJ databases">
        <authorList>
            <person name="Danneels B."/>
        </authorList>
    </citation>
    <scope>NUCLEOTIDE SEQUENCE</scope>
</reference>
<feature type="domain" description="ABC3 transporter permease C-terminal" evidence="8">
    <location>
        <begin position="325"/>
        <end position="458"/>
    </location>
</feature>
<keyword evidence="12" id="KW-0449">Lipoprotein</keyword>
<dbReference type="EMBL" id="CAADIE010000037">
    <property type="protein sequence ID" value="VFR50531.1"/>
    <property type="molecule type" value="Genomic_DNA"/>
</dbReference>
<organism evidence="12">
    <name type="scientific">plant metagenome</name>
    <dbReference type="NCBI Taxonomy" id="1297885"/>
    <lineage>
        <taxon>unclassified sequences</taxon>
        <taxon>metagenomes</taxon>
        <taxon>organismal metagenomes</taxon>
    </lineage>
</organism>
<evidence type="ECO:0000256" key="1">
    <source>
        <dbReference type="ARBA" id="ARBA00004651"/>
    </source>
</evidence>
<evidence type="ECO:0000256" key="7">
    <source>
        <dbReference type="SAM" id="Phobius"/>
    </source>
</evidence>
<evidence type="ECO:0000256" key="4">
    <source>
        <dbReference type="ARBA" id="ARBA00022692"/>
    </source>
</evidence>
<feature type="transmembrane region" description="Helical" evidence="7">
    <location>
        <begin position="367"/>
        <end position="394"/>
    </location>
</feature>
<keyword evidence="3" id="KW-1003">Cell membrane</keyword>
<dbReference type="Pfam" id="PF02687">
    <property type="entry name" value="FtsX"/>
    <property type="match status" value="1"/>
</dbReference>
<feature type="transmembrane region" description="Helical" evidence="7">
    <location>
        <begin position="20"/>
        <end position="38"/>
    </location>
</feature>
<feature type="transmembrane region" description="Helical" evidence="7">
    <location>
        <begin position="69"/>
        <end position="95"/>
    </location>
</feature>
<proteinExistence type="predicted"/>
<feature type="transmembrane region" description="Helical" evidence="7">
    <location>
        <begin position="431"/>
        <end position="451"/>
    </location>
</feature>
<dbReference type="InterPro" id="IPR051447">
    <property type="entry name" value="Lipoprotein-release_system"/>
</dbReference>
<dbReference type="InterPro" id="IPR025857">
    <property type="entry name" value="MacB_PCD"/>
</dbReference>
<comment type="subcellular location">
    <subcellularLocation>
        <location evidence="1">Cell membrane</location>
        <topology evidence="1">Multi-pass membrane protein</topology>
    </subcellularLocation>
</comment>
<dbReference type="EMBL" id="CAADIL010000015">
    <property type="protein sequence ID" value="VFR70955.1"/>
    <property type="molecule type" value="Genomic_DNA"/>
</dbReference>
<dbReference type="InterPro" id="IPR003838">
    <property type="entry name" value="ABC3_permease_C"/>
</dbReference>
<keyword evidence="4 7" id="KW-0812">Transmembrane</keyword>
<evidence type="ECO:0000313" key="11">
    <source>
        <dbReference type="EMBL" id="VFR44312.1"/>
    </source>
</evidence>
<dbReference type="GO" id="GO:0044874">
    <property type="term" value="P:lipoprotein localization to outer membrane"/>
    <property type="evidence" value="ECO:0007669"/>
    <property type="project" value="TreeGrafter"/>
</dbReference>
<evidence type="ECO:0000259" key="9">
    <source>
        <dbReference type="Pfam" id="PF12704"/>
    </source>
</evidence>
<evidence type="ECO:0000256" key="6">
    <source>
        <dbReference type="ARBA" id="ARBA00023136"/>
    </source>
</evidence>
<protein>
    <submittedName>
        <fullName evidence="12">Lipoprotein releasing system transmembrane protein LolC</fullName>
    </submittedName>
</protein>
<dbReference type="EMBL" id="CAADIC010000012">
    <property type="protein sequence ID" value="VFR29507.1"/>
    <property type="molecule type" value="Genomic_DNA"/>
</dbReference>
<dbReference type="PANTHER" id="PTHR30489">
    <property type="entry name" value="LIPOPROTEIN-RELEASING SYSTEM TRANSMEMBRANE PROTEIN LOLE"/>
    <property type="match status" value="1"/>
</dbReference>
<dbReference type="Pfam" id="PF12704">
    <property type="entry name" value="MacB_PCD"/>
    <property type="match status" value="1"/>
</dbReference>
<dbReference type="EMBL" id="CAADIJ010000008">
    <property type="protein sequence ID" value="VFR67303.1"/>
    <property type="molecule type" value="Genomic_DNA"/>
</dbReference>
<evidence type="ECO:0000256" key="5">
    <source>
        <dbReference type="ARBA" id="ARBA00022989"/>
    </source>
</evidence>
<feature type="transmembrane region" description="Helical" evidence="7">
    <location>
        <begin position="322"/>
        <end position="346"/>
    </location>
</feature>
<evidence type="ECO:0000313" key="10">
    <source>
        <dbReference type="EMBL" id="VFR29507.1"/>
    </source>
</evidence>
<dbReference type="PANTHER" id="PTHR30489:SF0">
    <property type="entry name" value="LIPOPROTEIN-RELEASING SYSTEM TRANSMEMBRANE PROTEIN LOLE"/>
    <property type="match status" value="1"/>
</dbReference>
<dbReference type="NCBIfam" id="TIGR02212">
    <property type="entry name" value="lolCE"/>
    <property type="match status" value="1"/>
</dbReference>
<evidence type="ECO:0000259" key="8">
    <source>
        <dbReference type="Pfam" id="PF02687"/>
    </source>
</evidence>
<evidence type="ECO:0000256" key="2">
    <source>
        <dbReference type="ARBA" id="ARBA00022448"/>
    </source>
</evidence>
<evidence type="ECO:0000256" key="3">
    <source>
        <dbReference type="ARBA" id="ARBA00022475"/>
    </source>
</evidence>
<dbReference type="AlphaFoldDB" id="A0A484RM02"/>
<keyword evidence="6 7" id="KW-0472">Membrane</keyword>
<dbReference type="GO" id="GO:0042953">
    <property type="term" value="P:lipoprotein transport"/>
    <property type="evidence" value="ECO:0007669"/>
    <property type="project" value="InterPro"/>
</dbReference>
<keyword evidence="2" id="KW-0813">Transport</keyword>
<sequence>MLKIPYEFWIGARYSDLLRIVQLLLRITGLLWLLRVAARRIPFLRRRGLADWLESLHTAQLARRQRDGFVSFIAVSSMAGIGLGVAALIVVLSVMNGFQRDVRDRMLSVLPHIELYVPGATPERILDQWQTLADYGRQNPEVRGAAPFVAAQAMIVRGQALRGVQVRGIDPAEEDGVSDVGRQMVQGKLEALTPGSFGIVIGEELAEGLGVKPGDTLMMLAPQGSVSPAGFSPRMRQFTITGVFSSGHYEYDSSLVFVQVQDAARMFRDSGTSGVRLRIADMQRAPQVAAELGAILPQGVFASDWSRNNRTWFAAVQTEKRMMFLILALIVAVAAFNLLSSLVMAVKDKQSDIAILRTYGATPAEIARIFLVQGATIGVVGTLLGVLGGMAIAYNIDVIVPTIERILGVHFLPREIYFISALPSDPRSADIITIGVTSLVLSLLATLYPSWRASRLQPSQVLRYD</sequence>
<keyword evidence="5 7" id="KW-1133">Transmembrane helix</keyword>
<accession>A0A484RM02</accession>